<gene>
    <name evidence="1" type="ORF">BO79DRAFT_263077</name>
</gene>
<evidence type="ECO:0000313" key="2">
    <source>
        <dbReference type="Proteomes" id="UP000249748"/>
    </source>
</evidence>
<organism evidence="1 2">
    <name type="scientific">Aspergillus costaricaensis CBS 115574</name>
    <dbReference type="NCBI Taxonomy" id="1448317"/>
    <lineage>
        <taxon>Eukaryota</taxon>
        <taxon>Fungi</taxon>
        <taxon>Dikarya</taxon>
        <taxon>Ascomycota</taxon>
        <taxon>Pezizomycotina</taxon>
        <taxon>Eurotiomycetes</taxon>
        <taxon>Eurotiomycetidae</taxon>
        <taxon>Eurotiales</taxon>
        <taxon>Aspergillaceae</taxon>
        <taxon>Aspergillus</taxon>
        <taxon>Aspergillus subgen. Circumdati</taxon>
    </lineage>
</organism>
<dbReference type="EMBL" id="KZ824545">
    <property type="protein sequence ID" value="RAK90332.1"/>
    <property type="molecule type" value="Genomic_DNA"/>
</dbReference>
<keyword evidence="2" id="KW-1185">Reference proteome</keyword>
<protein>
    <submittedName>
        <fullName evidence="1">Uncharacterized protein</fullName>
    </submittedName>
</protein>
<reference evidence="1" key="1">
    <citation type="submission" date="2018-02" db="EMBL/GenBank/DDBJ databases">
        <title>The genomes of Aspergillus section Nigri reveals drivers in fungal speciation.</title>
        <authorList>
            <consortium name="DOE Joint Genome Institute"/>
            <person name="Vesth T.C."/>
            <person name="Nybo J."/>
            <person name="Theobald S."/>
            <person name="Brandl J."/>
            <person name="Frisvad J.C."/>
            <person name="Nielsen K.F."/>
            <person name="Lyhne E.K."/>
            <person name="Kogle M.E."/>
            <person name="Kuo A."/>
            <person name="Riley R."/>
            <person name="Clum A."/>
            <person name="Nolan M."/>
            <person name="Lipzen A."/>
            <person name="Salamov A."/>
            <person name="Henrissat B."/>
            <person name="Wiebenga A."/>
            <person name="De vries R.P."/>
            <person name="Grigoriev I.V."/>
            <person name="Mortensen U.H."/>
            <person name="Andersen M.R."/>
            <person name="Baker S.E."/>
        </authorList>
    </citation>
    <scope>NUCLEOTIDE SEQUENCE</scope>
    <source>
        <strain evidence="1">CBS 115574</strain>
    </source>
</reference>
<name>A0ACD1IJQ2_9EURO</name>
<dbReference type="Proteomes" id="UP000249748">
    <property type="component" value="Unassembled WGS sequence"/>
</dbReference>
<proteinExistence type="predicted"/>
<accession>A0ACD1IJQ2</accession>
<evidence type="ECO:0000313" key="1">
    <source>
        <dbReference type="EMBL" id="RAK90332.1"/>
    </source>
</evidence>
<sequence length="58" mass="6449">MEPGWLRPRRYLLHGRLGESQIQYAGSAVTWLQPLIARHASNSQLSAGMSPPRKHGIA</sequence>